<proteinExistence type="predicted"/>
<dbReference type="PANTHER" id="PTHR43143:SF1">
    <property type="entry name" value="SERINE_THREONINE-PROTEIN PHOSPHATASE CPPED1"/>
    <property type="match status" value="1"/>
</dbReference>
<dbReference type="InterPro" id="IPR051918">
    <property type="entry name" value="STPP_CPPED1"/>
</dbReference>
<name>A0A842HEM4_9BACT</name>
<dbReference type="Pfam" id="PF00149">
    <property type="entry name" value="Metallophos"/>
    <property type="match status" value="1"/>
</dbReference>
<reference evidence="4 5" key="1">
    <citation type="submission" date="2020-07" db="EMBL/GenBank/DDBJ databases">
        <authorList>
            <person name="Feng X."/>
        </authorList>
    </citation>
    <scope>NUCLEOTIDE SEQUENCE [LARGE SCALE GENOMIC DNA]</scope>
    <source>
        <strain evidence="4 5">JCM31066</strain>
    </source>
</reference>
<feature type="domain" description="Calcineurin-like phosphoesterase" evidence="3">
    <location>
        <begin position="152"/>
        <end position="355"/>
    </location>
</feature>
<dbReference type="SUPFAM" id="SSF56300">
    <property type="entry name" value="Metallo-dependent phosphatases"/>
    <property type="match status" value="1"/>
</dbReference>
<sequence>MLKSLFLFLCISGCAYAAFSEAQSNLPPVMITYGPWVTTPDIGAVTIGFVTDINTGAGIEYRIKGSDNEWSSRWHTEAGQLISTGNRHAIRLTGLDPESQYEYRIVLFIPPQKQEGDNKFRAQSELRLPRTLKIEDDAFNFRPFSTEETYSFFVVSDLQFPTERRHQILQNYHDTGMKDSRFVVLLGDLTNSIDNIETDILQGIIEKTTALGGASQPHLFIRGNHEWRGLQSDLWTSYFAMPGGSTYAAFRCGDAFYIVLDTGEDKPPYPFTAHYTTANIAEQEFMDSQKAWLTSVVESQEFKAAKFRIVLAHSAPYSHAGRYMSRVVNNLVEDFFTSDAPDNRIHLWISGHTHFYARTIPGTTQAYALSQPIKKFYRDDRYSFPVVTLDGPTFNGPEGDLPTSGLKVAVEKERLFLESIREDGTVFDRFEVLPDGSINDLNKGLSSSLFTFEPL</sequence>
<dbReference type="EMBL" id="JACHVB010000035">
    <property type="protein sequence ID" value="MBC2594973.1"/>
    <property type="molecule type" value="Genomic_DNA"/>
</dbReference>
<dbReference type="GO" id="GO:0046872">
    <property type="term" value="F:metal ion binding"/>
    <property type="evidence" value="ECO:0007669"/>
    <property type="project" value="InterPro"/>
</dbReference>
<evidence type="ECO:0000256" key="1">
    <source>
        <dbReference type="ARBA" id="ARBA00022729"/>
    </source>
</evidence>
<dbReference type="InterPro" id="IPR008963">
    <property type="entry name" value="Purple_acid_Pase-like_N"/>
</dbReference>
<dbReference type="PANTHER" id="PTHR43143">
    <property type="entry name" value="METALLOPHOSPHOESTERASE, CALCINEURIN SUPERFAMILY"/>
    <property type="match status" value="1"/>
</dbReference>
<keyword evidence="1 2" id="KW-0732">Signal</keyword>
<keyword evidence="5" id="KW-1185">Reference proteome</keyword>
<feature type="chain" id="PRO_5032724463" evidence="2">
    <location>
        <begin position="18"/>
        <end position="455"/>
    </location>
</feature>
<dbReference type="RefSeq" id="WP_185675939.1">
    <property type="nucleotide sequence ID" value="NZ_JACHVB010000035.1"/>
</dbReference>
<evidence type="ECO:0000259" key="3">
    <source>
        <dbReference type="Pfam" id="PF00149"/>
    </source>
</evidence>
<dbReference type="InterPro" id="IPR029052">
    <property type="entry name" value="Metallo-depent_PP-like"/>
</dbReference>
<organism evidence="4 5">
    <name type="scientific">Ruficoccus amylovorans</name>
    <dbReference type="NCBI Taxonomy" id="1804625"/>
    <lineage>
        <taxon>Bacteria</taxon>
        <taxon>Pseudomonadati</taxon>
        <taxon>Verrucomicrobiota</taxon>
        <taxon>Opitutia</taxon>
        <taxon>Puniceicoccales</taxon>
        <taxon>Cerasicoccaceae</taxon>
        <taxon>Ruficoccus</taxon>
    </lineage>
</organism>
<dbReference type="SUPFAM" id="SSF49363">
    <property type="entry name" value="Purple acid phosphatase, N-terminal domain"/>
    <property type="match status" value="1"/>
</dbReference>
<accession>A0A842HEM4</accession>
<dbReference type="InterPro" id="IPR004843">
    <property type="entry name" value="Calcineurin-like_PHP"/>
</dbReference>
<dbReference type="CDD" id="cd00838">
    <property type="entry name" value="MPP_superfamily"/>
    <property type="match status" value="2"/>
</dbReference>
<dbReference type="Proteomes" id="UP000546464">
    <property type="component" value="Unassembled WGS sequence"/>
</dbReference>
<feature type="signal peptide" evidence="2">
    <location>
        <begin position="1"/>
        <end position="17"/>
    </location>
</feature>
<evidence type="ECO:0000256" key="2">
    <source>
        <dbReference type="SAM" id="SignalP"/>
    </source>
</evidence>
<evidence type="ECO:0000313" key="4">
    <source>
        <dbReference type="EMBL" id="MBC2594973.1"/>
    </source>
</evidence>
<dbReference type="AlphaFoldDB" id="A0A842HEM4"/>
<dbReference type="Gene3D" id="3.60.21.10">
    <property type="match status" value="1"/>
</dbReference>
<gene>
    <name evidence="4" type="ORF">H5P28_11965</name>
</gene>
<dbReference type="GO" id="GO:0003993">
    <property type="term" value="F:acid phosphatase activity"/>
    <property type="evidence" value="ECO:0007669"/>
    <property type="project" value="InterPro"/>
</dbReference>
<protein>
    <submittedName>
        <fullName evidence="4">Metallophosphoesterase</fullName>
    </submittedName>
</protein>
<comment type="caution">
    <text evidence="4">The sequence shown here is derived from an EMBL/GenBank/DDBJ whole genome shotgun (WGS) entry which is preliminary data.</text>
</comment>
<evidence type="ECO:0000313" key="5">
    <source>
        <dbReference type="Proteomes" id="UP000546464"/>
    </source>
</evidence>